<proteinExistence type="predicted"/>
<accession>A0A937FYZ9</accession>
<keyword evidence="1" id="KW-0472">Membrane</keyword>
<dbReference type="AlphaFoldDB" id="A0A937FYZ9"/>
<sequence>MKNLFYVIGSLGFGYISYLNIKYGGGGYGYGYLIAYQLLGSLPFIGFWIYFLFKKKTSLNIVLNIVSFILFTVSWVLTISILKSIK</sequence>
<dbReference type="EMBL" id="JAEUGD010000045">
    <property type="protein sequence ID" value="MBL6447583.1"/>
    <property type="molecule type" value="Genomic_DNA"/>
</dbReference>
<keyword evidence="3" id="KW-1185">Reference proteome</keyword>
<organism evidence="2 3">
    <name type="scientific">Fulvivirga marina</name>
    <dbReference type="NCBI Taxonomy" id="2494733"/>
    <lineage>
        <taxon>Bacteria</taxon>
        <taxon>Pseudomonadati</taxon>
        <taxon>Bacteroidota</taxon>
        <taxon>Cytophagia</taxon>
        <taxon>Cytophagales</taxon>
        <taxon>Fulvivirgaceae</taxon>
        <taxon>Fulvivirga</taxon>
    </lineage>
</organism>
<name>A0A937FYZ9_9BACT</name>
<evidence type="ECO:0000313" key="2">
    <source>
        <dbReference type="EMBL" id="MBL6447583.1"/>
    </source>
</evidence>
<dbReference type="RefSeq" id="WP_202857123.1">
    <property type="nucleotide sequence ID" value="NZ_JAEUGD010000045.1"/>
</dbReference>
<protein>
    <submittedName>
        <fullName evidence="2">Uncharacterized protein</fullName>
    </submittedName>
</protein>
<evidence type="ECO:0000256" key="1">
    <source>
        <dbReference type="SAM" id="Phobius"/>
    </source>
</evidence>
<reference evidence="2" key="1">
    <citation type="submission" date="2021-01" db="EMBL/GenBank/DDBJ databases">
        <title>Fulvivirga kasyanovii gen. nov., sp nov., a novel member of the phylum Bacteroidetes isolated from seawater in a mussel farm.</title>
        <authorList>
            <person name="Zhao L.-H."/>
            <person name="Wang Z.-J."/>
        </authorList>
    </citation>
    <scope>NUCLEOTIDE SEQUENCE</scope>
    <source>
        <strain evidence="2">29W222</strain>
    </source>
</reference>
<feature type="transmembrane region" description="Helical" evidence="1">
    <location>
        <begin position="59"/>
        <end position="82"/>
    </location>
</feature>
<feature type="transmembrane region" description="Helical" evidence="1">
    <location>
        <begin position="6"/>
        <end position="21"/>
    </location>
</feature>
<gene>
    <name evidence="2" type="ORF">JMN32_14790</name>
</gene>
<comment type="caution">
    <text evidence="2">The sequence shown here is derived from an EMBL/GenBank/DDBJ whole genome shotgun (WGS) entry which is preliminary data.</text>
</comment>
<dbReference type="Proteomes" id="UP000614216">
    <property type="component" value="Unassembled WGS sequence"/>
</dbReference>
<keyword evidence="1" id="KW-0812">Transmembrane</keyword>
<evidence type="ECO:0000313" key="3">
    <source>
        <dbReference type="Proteomes" id="UP000614216"/>
    </source>
</evidence>
<feature type="transmembrane region" description="Helical" evidence="1">
    <location>
        <begin position="33"/>
        <end position="53"/>
    </location>
</feature>
<keyword evidence="1" id="KW-1133">Transmembrane helix</keyword>